<evidence type="ECO:0000256" key="2">
    <source>
        <dbReference type="ARBA" id="ARBA00007809"/>
    </source>
</evidence>
<comment type="similarity">
    <text evidence="2">Belongs to the SWEET sugar transporter family.</text>
</comment>
<dbReference type="eggNOG" id="KOG1623">
    <property type="taxonomic scope" value="Eukaryota"/>
</dbReference>
<feature type="transmembrane region" description="Helical" evidence="9">
    <location>
        <begin position="6"/>
        <end position="30"/>
    </location>
</feature>
<dbReference type="InParanoid" id="F6I4N9"/>
<reference evidence="11" key="1">
    <citation type="journal article" date="2007" name="Nature">
        <title>The grapevine genome sequence suggests ancestral hexaploidization in major angiosperm phyla.</title>
        <authorList>
            <consortium name="The French-Italian Public Consortium for Grapevine Genome Characterization."/>
            <person name="Jaillon O."/>
            <person name="Aury J.-M."/>
            <person name="Noel B."/>
            <person name="Policriti A."/>
            <person name="Clepet C."/>
            <person name="Casagrande A."/>
            <person name="Choisne N."/>
            <person name="Aubourg S."/>
            <person name="Vitulo N."/>
            <person name="Jubin C."/>
            <person name="Vezzi A."/>
            <person name="Legeai F."/>
            <person name="Hugueney P."/>
            <person name="Dasilva C."/>
            <person name="Horner D."/>
            <person name="Mica E."/>
            <person name="Jublot D."/>
            <person name="Poulain J."/>
            <person name="Bruyere C."/>
            <person name="Billault A."/>
            <person name="Segurens B."/>
            <person name="Gouyvenoux M."/>
            <person name="Ugarte E."/>
            <person name="Cattonaro F."/>
            <person name="Anthouard V."/>
            <person name="Vico V."/>
            <person name="Del Fabbro C."/>
            <person name="Alaux M."/>
            <person name="Di Gaspero G."/>
            <person name="Dumas V."/>
            <person name="Felice N."/>
            <person name="Paillard S."/>
            <person name="Juman I."/>
            <person name="Moroldo M."/>
            <person name="Scalabrin S."/>
            <person name="Canaguier A."/>
            <person name="Le Clainche I."/>
            <person name="Malacrida G."/>
            <person name="Durand E."/>
            <person name="Pesole G."/>
            <person name="Laucou V."/>
            <person name="Chatelet P."/>
            <person name="Merdinoglu D."/>
            <person name="Delledonne M."/>
            <person name="Pezzotti M."/>
            <person name="Lecharny A."/>
            <person name="Scarpelli C."/>
            <person name="Artiguenave F."/>
            <person name="Pe M.E."/>
            <person name="Valle G."/>
            <person name="Morgante M."/>
            <person name="Caboche M."/>
            <person name="Adam-Blondon A.-F."/>
            <person name="Weissenbach J."/>
            <person name="Quetier F."/>
            <person name="Wincker P."/>
        </authorList>
    </citation>
    <scope>NUCLEOTIDE SEQUENCE [LARGE SCALE GENOMIC DNA]</scope>
    <source>
        <strain evidence="11">cv. Pinot noir / PN40024</strain>
    </source>
</reference>
<keyword evidence="3" id="KW-0813">Transport</keyword>
<dbReference type="OrthoDB" id="409725at2759"/>
<dbReference type="PANTHER" id="PTHR10791:SF120">
    <property type="entry name" value="BIDIRECTIONAL SUGAR TRANSPORTER SWEET17"/>
    <property type="match status" value="1"/>
</dbReference>
<dbReference type="GO" id="GO:0051260">
    <property type="term" value="P:protein homooligomerization"/>
    <property type="evidence" value="ECO:0007669"/>
    <property type="project" value="UniProtKB-ARBA"/>
</dbReference>
<dbReference type="GO" id="GO:0012505">
    <property type="term" value="C:endomembrane system"/>
    <property type="evidence" value="ECO:0007669"/>
    <property type="project" value="UniProtKB-SubCell"/>
</dbReference>
<keyword evidence="6" id="KW-0677">Repeat</keyword>
<dbReference type="Gene3D" id="1.20.1280.290">
    <property type="match status" value="4"/>
</dbReference>
<feature type="transmembrane region" description="Helical" evidence="9">
    <location>
        <begin position="336"/>
        <end position="358"/>
    </location>
</feature>
<gene>
    <name evidence="10" type="ordered locus">VIT_14s0060g01890</name>
</gene>
<keyword evidence="8 9" id="KW-0472">Membrane</keyword>
<evidence type="ECO:0000256" key="9">
    <source>
        <dbReference type="SAM" id="Phobius"/>
    </source>
</evidence>
<sequence length="508" mass="56996">MEGLSFFVGVIGNIISVTVVLSPIKTFLRIVKHRSTEDFESFPYVIALLGTSLWCYYGVIKPGGFILATTNGLGIIIELVYVTLFIIYAPLRVRAKTAIYLGILNVAVPAIVILITLFTMHGDLRIDVLGFVCAGLSIVMYGSPLVVVKRVLTTKSVEYMPFLLSFFFFLNGGIWTVYAILVKDFFLGVPNGIGFLLGTAQMVLYAMYWKSKSSQNISEECQMGLDFFLEQLRWCSMPYTGNLSHPKIFQSWRMDGNTSISYPKTVLKTRCLTFMEERKEKNWNIISVLYMLSPVPTFSRIVKHRSTEEFESLPYVSSLATSSLWVFYGLMKSGGLLIATVNGFGIIIELVYVILFLIFAPTRMRAKTAILVVTLNVGFPAGVVLITLIVMDGDLRLDVLGIVCAVLNILMYGSPFTAMKKVVMTKSVEYMPFLLSFFLLLNGAIWTFYAILVKDFFVGVPNGIGFILGAAQIVLYAMYWKSKTSQNLSDVLEDEWQHKLLIHENSEE</sequence>
<evidence type="ECO:0000256" key="4">
    <source>
        <dbReference type="ARBA" id="ARBA00022597"/>
    </source>
</evidence>
<dbReference type="PaxDb" id="29760-VIT_14s0060g01890.t01"/>
<organism evidence="10 11">
    <name type="scientific">Vitis vinifera</name>
    <name type="common">Grape</name>
    <dbReference type="NCBI Taxonomy" id="29760"/>
    <lineage>
        <taxon>Eukaryota</taxon>
        <taxon>Viridiplantae</taxon>
        <taxon>Streptophyta</taxon>
        <taxon>Embryophyta</taxon>
        <taxon>Tracheophyta</taxon>
        <taxon>Spermatophyta</taxon>
        <taxon>Magnoliopsida</taxon>
        <taxon>eudicotyledons</taxon>
        <taxon>Gunneridae</taxon>
        <taxon>Pentapetalae</taxon>
        <taxon>rosids</taxon>
        <taxon>Vitales</taxon>
        <taxon>Vitaceae</taxon>
        <taxon>Viteae</taxon>
        <taxon>Vitis</taxon>
    </lineage>
</organism>
<proteinExistence type="inferred from homology"/>
<protein>
    <recommendedName>
        <fullName evidence="12">Bidirectional sugar transporter SWEET</fullName>
    </recommendedName>
</protein>
<dbReference type="AlphaFoldDB" id="F6I4N9"/>
<dbReference type="Proteomes" id="UP000009183">
    <property type="component" value="Chromosome 14"/>
</dbReference>
<evidence type="ECO:0000256" key="3">
    <source>
        <dbReference type="ARBA" id="ARBA00022448"/>
    </source>
</evidence>
<keyword evidence="11" id="KW-1185">Reference proteome</keyword>
<dbReference type="InterPro" id="IPR047664">
    <property type="entry name" value="SWEET"/>
</dbReference>
<feature type="transmembrane region" description="Helical" evidence="9">
    <location>
        <begin position="98"/>
        <end position="122"/>
    </location>
</feature>
<evidence type="ECO:0000256" key="7">
    <source>
        <dbReference type="ARBA" id="ARBA00022989"/>
    </source>
</evidence>
<dbReference type="GO" id="GO:0008643">
    <property type="term" value="P:carbohydrate transport"/>
    <property type="evidence" value="ECO:0000318"/>
    <property type="project" value="GO_Central"/>
</dbReference>
<feature type="transmembrane region" description="Helical" evidence="9">
    <location>
        <begin position="458"/>
        <end position="479"/>
    </location>
</feature>
<dbReference type="EMBL" id="FN596746">
    <property type="protein sequence ID" value="CCB61876.1"/>
    <property type="molecule type" value="Genomic_DNA"/>
</dbReference>
<feature type="transmembrane region" description="Helical" evidence="9">
    <location>
        <begin position="370"/>
        <end position="391"/>
    </location>
</feature>
<dbReference type="FunFam" id="1.20.1280.290:FF:000001">
    <property type="entry name" value="Bidirectional sugar transporter SWEET"/>
    <property type="match status" value="2"/>
</dbReference>
<comment type="subcellular location">
    <subcellularLocation>
        <location evidence="1">Endomembrane system</location>
        <topology evidence="1">Multi-pass membrane protein</topology>
    </subcellularLocation>
</comment>
<feature type="transmembrane region" description="Helical" evidence="9">
    <location>
        <begin position="397"/>
        <end position="418"/>
    </location>
</feature>
<evidence type="ECO:0000256" key="8">
    <source>
        <dbReference type="ARBA" id="ARBA00023136"/>
    </source>
</evidence>
<evidence type="ECO:0000313" key="11">
    <source>
        <dbReference type="Proteomes" id="UP000009183"/>
    </source>
</evidence>
<evidence type="ECO:0000256" key="6">
    <source>
        <dbReference type="ARBA" id="ARBA00022737"/>
    </source>
</evidence>
<feature type="transmembrane region" description="Helical" evidence="9">
    <location>
        <begin position="187"/>
        <end position="208"/>
    </location>
</feature>
<keyword evidence="7 9" id="KW-1133">Transmembrane helix</keyword>
<keyword evidence="4" id="KW-0762">Sugar transport</keyword>
<evidence type="ECO:0000256" key="1">
    <source>
        <dbReference type="ARBA" id="ARBA00004127"/>
    </source>
</evidence>
<keyword evidence="5 9" id="KW-0812">Transmembrane</keyword>
<dbReference type="PANTHER" id="PTHR10791">
    <property type="entry name" value="RAG1-ACTIVATING PROTEIN 1"/>
    <property type="match status" value="1"/>
</dbReference>
<evidence type="ECO:0008006" key="12">
    <source>
        <dbReference type="Google" id="ProtNLM"/>
    </source>
</evidence>
<feature type="transmembrane region" description="Helical" evidence="9">
    <location>
        <begin position="72"/>
        <end position="91"/>
    </location>
</feature>
<dbReference type="GO" id="GO:0016020">
    <property type="term" value="C:membrane"/>
    <property type="evidence" value="ECO:0000318"/>
    <property type="project" value="GO_Central"/>
</dbReference>
<feature type="transmembrane region" description="Helical" evidence="9">
    <location>
        <begin position="42"/>
        <end position="60"/>
    </location>
</feature>
<evidence type="ECO:0000256" key="5">
    <source>
        <dbReference type="ARBA" id="ARBA00022692"/>
    </source>
</evidence>
<dbReference type="InterPro" id="IPR004316">
    <property type="entry name" value="SWEET_rpt"/>
</dbReference>
<evidence type="ECO:0000313" key="10">
    <source>
        <dbReference type="EMBL" id="CCB61876.1"/>
    </source>
</evidence>
<dbReference type="FunFam" id="1.20.1280.290:FF:000002">
    <property type="entry name" value="Bidirectional sugar transporter SWEET"/>
    <property type="match status" value="2"/>
</dbReference>
<feature type="transmembrane region" description="Helical" evidence="9">
    <location>
        <begin position="128"/>
        <end position="148"/>
    </location>
</feature>
<dbReference type="SMR" id="F6I4N9"/>
<name>F6I4N9_VITVI</name>
<feature type="transmembrane region" description="Helical" evidence="9">
    <location>
        <begin position="160"/>
        <end position="181"/>
    </location>
</feature>
<accession>F6I4N9</accession>
<dbReference type="Pfam" id="PF03083">
    <property type="entry name" value="MtN3_slv"/>
    <property type="match status" value="4"/>
</dbReference>
<dbReference type="GO" id="GO:0051119">
    <property type="term" value="F:sugar transmembrane transporter activity"/>
    <property type="evidence" value="ECO:0000318"/>
    <property type="project" value="GO_Central"/>
</dbReference>
<feature type="transmembrane region" description="Helical" evidence="9">
    <location>
        <begin position="430"/>
        <end position="452"/>
    </location>
</feature>
<dbReference type="HOGENOM" id="CLU_045330_0_0_1"/>